<feature type="region of interest" description="Disordered" evidence="1">
    <location>
        <begin position="1"/>
        <end position="26"/>
    </location>
</feature>
<evidence type="ECO:0000313" key="2">
    <source>
        <dbReference type="EMBL" id="QFT28714.1"/>
    </source>
</evidence>
<proteinExistence type="predicted"/>
<dbReference type="OrthoDB" id="5651349at2"/>
<feature type="compositionally biased region" description="Polar residues" evidence="1">
    <location>
        <begin position="1"/>
        <end position="10"/>
    </location>
</feature>
<evidence type="ECO:0000313" key="3">
    <source>
        <dbReference type="Proteomes" id="UP000326936"/>
    </source>
</evidence>
<dbReference type="EMBL" id="CP045351">
    <property type="protein sequence ID" value="QFT28714.1"/>
    <property type="molecule type" value="Genomic_DNA"/>
</dbReference>
<dbReference type="Pfam" id="PF13489">
    <property type="entry name" value="Methyltransf_23"/>
    <property type="match status" value="1"/>
</dbReference>
<dbReference type="InterPro" id="IPR029063">
    <property type="entry name" value="SAM-dependent_MTases_sf"/>
</dbReference>
<dbReference type="Proteomes" id="UP000326936">
    <property type="component" value="Plasmid pTHAF100_a"/>
</dbReference>
<accession>A0A5P9CR79</accession>
<sequence>MNTVNLNTAHSSAQAQSSVNSSSTKIETRSPTFIGDLLKQHVTNIGRNKDFMYAMTYHSDNEFGAIRQADKADLMTRLENICSNHQGKITNKKFIDCIHDWYLRIPNESRVSSGGDPNQHLSNKGMDIAKMIIAANPNLGGDKASLRMVDIGGNDGKLTHFVAKHLGDLTGKSVEPYVLEVQTETSWDQNSRSVALPDAGKNAPVKTIYYNGTDINTGSVSGEKSKNPLTDGTSFDVAMYQHSLHHFPNSVAQQNSLKQLSDMLDNSGVVTISEHNSALSEHEIDLMHAVTELYSEMDNDPNISKEKLLDCYNTYMNEQTPSEYFSKEKLLDMATKAGFEAASVTKASATPDHVYSITLTKGEKSLGHQSVVDSLTDRKTLMPSRDKFETDSRAMVLKRTLSSNNV</sequence>
<keyword evidence="2" id="KW-0614">Plasmid</keyword>
<evidence type="ECO:0000256" key="1">
    <source>
        <dbReference type="SAM" id="MobiDB-lite"/>
    </source>
</evidence>
<dbReference type="SUPFAM" id="SSF53335">
    <property type="entry name" value="S-adenosyl-L-methionine-dependent methyltransferases"/>
    <property type="match status" value="1"/>
</dbReference>
<dbReference type="RefSeq" id="WP_152432671.1">
    <property type="nucleotide sequence ID" value="NZ_CBCSDK010000025.1"/>
</dbReference>
<reference evidence="2 3" key="1">
    <citation type="submission" date="2019-10" db="EMBL/GenBank/DDBJ databases">
        <title>Complete genome sequence of Vibrio sp. strain THAF100, isolated from non-filtered water from the water column of tank 6 of a marine aquarium containing stony-coral fragments. Water maintained at 26 degree C.</title>
        <authorList>
            <person name="Ruckert C."/>
            <person name="Franco A."/>
            <person name="Kalinowski J."/>
            <person name="Glaeser S."/>
        </authorList>
    </citation>
    <scope>NUCLEOTIDE SEQUENCE [LARGE SCALE GENOMIC DNA]</scope>
    <source>
        <strain evidence="2 3">THAF100</strain>
        <plasmid evidence="3">pthaf100_a</plasmid>
    </source>
</reference>
<dbReference type="KEGG" id="vaq:FIV01_20145"/>
<name>A0A5P9CR79_9VIBR</name>
<keyword evidence="3" id="KW-1185">Reference proteome</keyword>
<feature type="compositionally biased region" description="Low complexity" evidence="1">
    <location>
        <begin position="11"/>
        <end position="23"/>
    </location>
</feature>
<dbReference type="AlphaFoldDB" id="A0A5P9CR79"/>
<organism evidence="2 3">
    <name type="scientific">Vibrio aquimaris</name>
    <dbReference type="NCBI Taxonomy" id="2587862"/>
    <lineage>
        <taxon>Bacteria</taxon>
        <taxon>Pseudomonadati</taxon>
        <taxon>Pseudomonadota</taxon>
        <taxon>Gammaproteobacteria</taxon>
        <taxon>Vibrionales</taxon>
        <taxon>Vibrionaceae</taxon>
        <taxon>Vibrio</taxon>
    </lineage>
</organism>
<dbReference type="Gene3D" id="3.40.50.150">
    <property type="entry name" value="Vaccinia Virus protein VP39"/>
    <property type="match status" value="1"/>
</dbReference>
<protein>
    <submittedName>
        <fullName evidence="2">Uncharacterized protein</fullName>
    </submittedName>
</protein>
<geneLocation type="plasmid" evidence="3">
    <name>pthaf100_a</name>
</geneLocation>
<gene>
    <name evidence="2" type="ORF">FIV01_20145</name>
</gene>